<comment type="caution">
    <text evidence="2">The sequence shown here is derived from an EMBL/GenBank/DDBJ whole genome shotgun (WGS) entry which is preliminary data.</text>
</comment>
<dbReference type="OrthoDB" id="5410365at2759"/>
<dbReference type="AlphaFoldDB" id="A0A8H4LN59"/>
<organism evidence="2 3">
    <name type="scientific">Fusarium albosuccineum</name>
    <dbReference type="NCBI Taxonomy" id="1237068"/>
    <lineage>
        <taxon>Eukaryota</taxon>
        <taxon>Fungi</taxon>
        <taxon>Dikarya</taxon>
        <taxon>Ascomycota</taxon>
        <taxon>Pezizomycotina</taxon>
        <taxon>Sordariomycetes</taxon>
        <taxon>Hypocreomycetidae</taxon>
        <taxon>Hypocreales</taxon>
        <taxon>Nectriaceae</taxon>
        <taxon>Fusarium</taxon>
        <taxon>Fusarium decemcellulare species complex</taxon>
    </lineage>
</organism>
<reference evidence="2 3" key="1">
    <citation type="submission" date="2020-01" db="EMBL/GenBank/DDBJ databases">
        <title>Identification and distribution of gene clusters putatively required for synthesis of sphingolipid metabolism inhibitors in phylogenetically diverse species of the filamentous fungus Fusarium.</title>
        <authorList>
            <person name="Kim H.-S."/>
            <person name="Busman M."/>
            <person name="Brown D.W."/>
            <person name="Divon H."/>
            <person name="Uhlig S."/>
            <person name="Proctor R.H."/>
        </authorList>
    </citation>
    <scope>NUCLEOTIDE SEQUENCE [LARGE SCALE GENOMIC DNA]</scope>
    <source>
        <strain evidence="2 3">NRRL 20459</strain>
    </source>
</reference>
<protein>
    <submittedName>
        <fullName evidence="2">Uncharacterized protein</fullName>
    </submittedName>
</protein>
<proteinExistence type="predicted"/>
<evidence type="ECO:0000313" key="3">
    <source>
        <dbReference type="Proteomes" id="UP000554235"/>
    </source>
</evidence>
<name>A0A8H4LN59_9HYPO</name>
<feature type="region of interest" description="Disordered" evidence="1">
    <location>
        <begin position="237"/>
        <end position="266"/>
    </location>
</feature>
<gene>
    <name evidence="2" type="ORF">FALBO_1476</name>
</gene>
<evidence type="ECO:0000313" key="2">
    <source>
        <dbReference type="EMBL" id="KAF4471608.1"/>
    </source>
</evidence>
<dbReference type="Proteomes" id="UP000554235">
    <property type="component" value="Unassembled WGS sequence"/>
</dbReference>
<evidence type="ECO:0000256" key="1">
    <source>
        <dbReference type="SAM" id="MobiDB-lite"/>
    </source>
</evidence>
<dbReference type="EMBL" id="JAADYS010000183">
    <property type="protein sequence ID" value="KAF4471608.1"/>
    <property type="molecule type" value="Genomic_DNA"/>
</dbReference>
<accession>A0A8H4LN59</accession>
<sequence>MPTRRKPGPTWGLLLPGSILDGKEAPLLLGRIVANVDDLLQDFVPDNPQLVIKSLQGLEPMKVVDNDVETFIATTDSQDAKVRLTQIFGMSGGTTQQSSGQVKARTVITRMLRQHDKVFTALMKAHKDEIVQLLQKQPTQRGYMIVGVKTCINAQMSSSDQSSSNAGITFELPLQEAAMAFGAPPLPLNLANPSIQVTRDNSRELLARFMAVGERVFSVRVREIKFHGLIKKQPGIGEALQFPPQQGTYGGRKEEPSAKSQNVDDEMSQVTLEKIDVDDDAEDVLFAGFSDPVENSTN</sequence>
<keyword evidence="3" id="KW-1185">Reference proteome</keyword>